<accession>E5A3Z3</accession>
<dbReference type="VEuPathDB" id="FungiDB:LEMA_uP097470.1"/>
<dbReference type="Proteomes" id="UP000002668">
    <property type="component" value="Genome"/>
</dbReference>
<dbReference type="InParanoid" id="E5A3Z3"/>
<feature type="compositionally biased region" description="Basic and acidic residues" evidence="1">
    <location>
        <begin position="21"/>
        <end position="46"/>
    </location>
</feature>
<organism evidence="3">
    <name type="scientific">Leptosphaeria maculans (strain JN3 / isolate v23.1.3 / race Av1-4-5-6-7-8)</name>
    <name type="common">Blackleg fungus</name>
    <name type="synonym">Phoma lingam</name>
    <dbReference type="NCBI Taxonomy" id="985895"/>
    <lineage>
        <taxon>Eukaryota</taxon>
        <taxon>Fungi</taxon>
        <taxon>Dikarya</taxon>
        <taxon>Ascomycota</taxon>
        <taxon>Pezizomycotina</taxon>
        <taxon>Dothideomycetes</taxon>
        <taxon>Pleosporomycetidae</taxon>
        <taxon>Pleosporales</taxon>
        <taxon>Pleosporineae</taxon>
        <taxon>Leptosphaeriaceae</taxon>
        <taxon>Plenodomus</taxon>
        <taxon>Plenodomus lingam/Leptosphaeria maculans species complex</taxon>
    </lineage>
</organism>
<reference evidence="3" key="1">
    <citation type="journal article" date="2011" name="Nat. Commun.">
        <title>Effector diversification within compartments of the Leptosphaeria maculans genome affected by Repeat-Induced Point mutations.</title>
        <authorList>
            <person name="Rouxel T."/>
            <person name="Grandaubert J."/>
            <person name="Hane J.K."/>
            <person name="Hoede C."/>
            <person name="van de Wouw A.P."/>
            <person name="Couloux A."/>
            <person name="Dominguez V."/>
            <person name="Anthouard V."/>
            <person name="Bally P."/>
            <person name="Bourras S."/>
            <person name="Cozijnsen A.J."/>
            <person name="Ciuffetti L.M."/>
            <person name="Degrave A."/>
            <person name="Dilmaghani A."/>
            <person name="Duret L."/>
            <person name="Fudal I."/>
            <person name="Goodwin S.B."/>
            <person name="Gout L."/>
            <person name="Glaser N."/>
            <person name="Linglin J."/>
            <person name="Kema G.H.J."/>
            <person name="Lapalu N."/>
            <person name="Lawrence C.B."/>
            <person name="May K."/>
            <person name="Meyer M."/>
            <person name="Ollivier B."/>
            <person name="Poulain J."/>
            <person name="Schoch C.L."/>
            <person name="Simon A."/>
            <person name="Spatafora J.W."/>
            <person name="Stachowiak A."/>
            <person name="Turgeon B.G."/>
            <person name="Tyler B.M."/>
            <person name="Vincent D."/>
            <person name="Weissenbach J."/>
            <person name="Amselem J."/>
            <person name="Quesneville H."/>
            <person name="Oliver R.P."/>
            <person name="Wincker P."/>
            <person name="Balesdent M.-H."/>
            <person name="Howlett B.J."/>
        </authorList>
    </citation>
    <scope>NUCLEOTIDE SEQUENCE [LARGE SCALE GENOMIC DNA]</scope>
    <source>
        <strain evidence="3">JN3 / isolate v23.1.3 / race Av1-4-5-6-7-8</strain>
    </source>
</reference>
<name>E5A3Z3_LEPMJ</name>
<proteinExistence type="predicted"/>
<dbReference type="HOGENOM" id="CLU_3191477_0_0_1"/>
<evidence type="ECO:0000313" key="3">
    <source>
        <dbReference type="Proteomes" id="UP000002668"/>
    </source>
</evidence>
<gene>
    <name evidence="2" type="ORF">LEMA_uP097470.1</name>
</gene>
<dbReference type="AlphaFoldDB" id="E5A3Z3"/>
<dbReference type="EMBL" id="FP929133">
    <property type="protein sequence ID" value="CBX98338.1"/>
    <property type="molecule type" value="Genomic_DNA"/>
</dbReference>
<protein>
    <submittedName>
        <fullName evidence="2">Predicted protein</fullName>
    </submittedName>
</protein>
<sequence length="46" mass="5227">MSATSSEIVALDRISSLSDQKSLRSDDVYAEEHQDKTEMGRQMQHD</sequence>
<evidence type="ECO:0000313" key="2">
    <source>
        <dbReference type="EMBL" id="CBX98338.1"/>
    </source>
</evidence>
<keyword evidence="3" id="KW-1185">Reference proteome</keyword>
<evidence type="ECO:0000256" key="1">
    <source>
        <dbReference type="SAM" id="MobiDB-lite"/>
    </source>
</evidence>
<feature type="region of interest" description="Disordered" evidence="1">
    <location>
        <begin position="1"/>
        <end position="46"/>
    </location>
</feature>